<evidence type="ECO:0000313" key="1">
    <source>
        <dbReference type="EMBL" id="SUB02142.1"/>
    </source>
</evidence>
<sequence>MMFKASGMLMHYAPEKTRMPQILVLCFRPSAASAACFSLMKST</sequence>
<name>A0A378ZY38_9HYPH</name>
<reference evidence="1 2" key="1">
    <citation type="submission" date="2018-06" db="EMBL/GenBank/DDBJ databases">
        <authorList>
            <consortium name="Pathogen Informatics"/>
            <person name="Doyle S."/>
        </authorList>
    </citation>
    <scope>NUCLEOTIDE SEQUENCE [LARGE SCALE GENOMIC DNA]</scope>
    <source>
        <strain evidence="1 2">NCTC13350</strain>
    </source>
</reference>
<proteinExistence type="predicted"/>
<gene>
    <name evidence="1" type="ORF">NCTC13350_03092</name>
</gene>
<dbReference type="Proteomes" id="UP000255000">
    <property type="component" value="Unassembled WGS sequence"/>
</dbReference>
<organism evidence="1 2">
    <name type="scientific">Pannonibacter phragmitetus</name>
    <dbReference type="NCBI Taxonomy" id="121719"/>
    <lineage>
        <taxon>Bacteria</taxon>
        <taxon>Pseudomonadati</taxon>
        <taxon>Pseudomonadota</taxon>
        <taxon>Alphaproteobacteria</taxon>
        <taxon>Hyphomicrobiales</taxon>
        <taxon>Stappiaceae</taxon>
        <taxon>Pannonibacter</taxon>
    </lineage>
</organism>
<accession>A0A378ZY38</accession>
<dbReference type="AlphaFoldDB" id="A0A378ZY38"/>
<protein>
    <submittedName>
        <fullName evidence="1">Uncharacterized protein</fullName>
    </submittedName>
</protein>
<evidence type="ECO:0000313" key="2">
    <source>
        <dbReference type="Proteomes" id="UP000255000"/>
    </source>
</evidence>
<dbReference type="EMBL" id="UGSK01000001">
    <property type="protein sequence ID" value="SUB02142.1"/>
    <property type="molecule type" value="Genomic_DNA"/>
</dbReference>